<dbReference type="SUPFAM" id="SSF52540">
    <property type="entry name" value="P-loop containing nucleoside triphosphate hydrolases"/>
    <property type="match status" value="2"/>
</dbReference>
<dbReference type="InterPro" id="IPR041546">
    <property type="entry name" value="ClpA/ClpB_AAA_lid"/>
</dbReference>
<evidence type="ECO:0000259" key="7">
    <source>
        <dbReference type="SMART" id="SM01086"/>
    </source>
</evidence>
<name>A0A1F5SZY0_9BACT</name>
<keyword evidence="5" id="KW-0812">Transmembrane</keyword>
<evidence type="ECO:0008006" key="10">
    <source>
        <dbReference type="Google" id="ProtNLM"/>
    </source>
</evidence>
<keyword evidence="5" id="KW-1133">Transmembrane helix</keyword>
<dbReference type="InterPro" id="IPR050130">
    <property type="entry name" value="ClpA_ClpB"/>
</dbReference>
<feature type="domain" description="AAA+ ATPase" evidence="6">
    <location>
        <begin position="392"/>
        <end position="536"/>
    </location>
</feature>
<feature type="transmembrane region" description="Helical" evidence="5">
    <location>
        <begin position="74"/>
        <end position="96"/>
    </location>
</feature>
<dbReference type="Pfam" id="PF10431">
    <property type="entry name" value="ClpB_D2-small"/>
    <property type="match status" value="1"/>
</dbReference>
<dbReference type="Proteomes" id="UP000179001">
    <property type="component" value="Unassembled WGS sequence"/>
</dbReference>
<evidence type="ECO:0000256" key="3">
    <source>
        <dbReference type="ARBA" id="ARBA00022840"/>
    </source>
</evidence>
<keyword evidence="3" id="KW-0067">ATP-binding</keyword>
<dbReference type="Pfam" id="PF00004">
    <property type="entry name" value="AAA"/>
    <property type="match status" value="1"/>
</dbReference>
<evidence type="ECO:0000256" key="2">
    <source>
        <dbReference type="ARBA" id="ARBA00022741"/>
    </source>
</evidence>
<accession>A0A1F5SZY0</accession>
<feature type="domain" description="AAA+ ATPase" evidence="6">
    <location>
        <begin position="670"/>
        <end position="836"/>
    </location>
</feature>
<evidence type="ECO:0000313" key="9">
    <source>
        <dbReference type="Proteomes" id="UP000179001"/>
    </source>
</evidence>
<dbReference type="Pfam" id="PF02861">
    <property type="entry name" value="Clp_N"/>
    <property type="match status" value="1"/>
</dbReference>
<dbReference type="SUPFAM" id="SSF81923">
    <property type="entry name" value="Double Clp-N motif"/>
    <property type="match status" value="1"/>
</dbReference>
<evidence type="ECO:0000313" key="8">
    <source>
        <dbReference type="EMBL" id="OGF32248.1"/>
    </source>
</evidence>
<protein>
    <recommendedName>
        <fullName evidence="10">Clp R domain-containing protein</fullName>
    </recommendedName>
</protein>
<dbReference type="STRING" id="1798002.A2478_02900"/>
<dbReference type="FunFam" id="3.40.50.300:FF:000025">
    <property type="entry name" value="ATP-dependent Clp protease subunit"/>
    <property type="match status" value="1"/>
</dbReference>
<keyword evidence="1" id="KW-0677">Repeat</keyword>
<proteinExistence type="predicted"/>
<dbReference type="SMART" id="SM01086">
    <property type="entry name" value="ClpB_D2-small"/>
    <property type="match status" value="1"/>
</dbReference>
<feature type="domain" description="Clp ATPase C-terminal" evidence="7">
    <location>
        <begin position="835"/>
        <end position="923"/>
    </location>
</feature>
<evidence type="ECO:0000256" key="1">
    <source>
        <dbReference type="ARBA" id="ARBA00022737"/>
    </source>
</evidence>
<dbReference type="GO" id="GO:0005524">
    <property type="term" value="F:ATP binding"/>
    <property type="evidence" value="ECO:0007669"/>
    <property type="project" value="UniProtKB-KW"/>
</dbReference>
<dbReference type="PANTHER" id="PTHR11638">
    <property type="entry name" value="ATP-DEPENDENT CLP PROTEASE"/>
    <property type="match status" value="1"/>
</dbReference>
<dbReference type="GO" id="GO:0016887">
    <property type="term" value="F:ATP hydrolysis activity"/>
    <property type="evidence" value="ECO:0007669"/>
    <property type="project" value="InterPro"/>
</dbReference>
<evidence type="ECO:0000259" key="6">
    <source>
        <dbReference type="SMART" id="SM00382"/>
    </source>
</evidence>
<dbReference type="InterPro" id="IPR003593">
    <property type="entry name" value="AAA+_ATPase"/>
</dbReference>
<comment type="caution">
    <text evidence="8">The sequence shown here is derived from an EMBL/GenBank/DDBJ whole genome shotgun (WGS) entry which is preliminary data.</text>
</comment>
<dbReference type="CDD" id="cd19499">
    <property type="entry name" value="RecA-like_ClpB_Hsp104-like"/>
    <property type="match status" value="1"/>
</dbReference>
<evidence type="ECO:0000256" key="5">
    <source>
        <dbReference type="SAM" id="Phobius"/>
    </source>
</evidence>
<dbReference type="GO" id="GO:0005737">
    <property type="term" value="C:cytoplasm"/>
    <property type="evidence" value="ECO:0007669"/>
    <property type="project" value="TreeGrafter"/>
</dbReference>
<dbReference type="InterPro" id="IPR036628">
    <property type="entry name" value="Clp_N_dom_sf"/>
</dbReference>
<organism evidence="8 9">
    <name type="scientific">Candidatus Falkowbacteria bacterium RIFOXYC2_FULL_36_12</name>
    <dbReference type="NCBI Taxonomy" id="1798002"/>
    <lineage>
        <taxon>Bacteria</taxon>
        <taxon>Candidatus Falkowiibacteriota</taxon>
    </lineage>
</organism>
<dbReference type="Gene3D" id="1.10.8.60">
    <property type="match status" value="2"/>
</dbReference>
<reference evidence="8 9" key="1">
    <citation type="journal article" date="2016" name="Nat. Commun.">
        <title>Thousands of microbial genomes shed light on interconnected biogeochemical processes in an aquifer system.</title>
        <authorList>
            <person name="Anantharaman K."/>
            <person name="Brown C.T."/>
            <person name="Hug L.A."/>
            <person name="Sharon I."/>
            <person name="Castelle C.J."/>
            <person name="Probst A.J."/>
            <person name="Thomas B.C."/>
            <person name="Singh A."/>
            <person name="Wilkins M.J."/>
            <person name="Karaoz U."/>
            <person name="Brodie E.L."/>
            <person name="Williams K.H."/>
            <person name="Hubbard S.S."/>
            <person name="Banfield J.F."/>
        </authorList>
    </citation>
    <scope>NUCLEOTIDE SEQUENCE [LARGE SCALE GENOMIC DNA]</scope>
</reference>
<dbReference type="PRINTS" id="PR00300">
    <property type="entry name" value="CLPPROTEASEA"/>
</dbReference>
<dbReference type="Pfam" id="PF07724">
    <property type="entry name" value="AAA_2"/>
    <property type="match status" value="1"/>
</dbReference>
<dbReference type="InterPro" id="IPR004176">
    <property type="entry name" value="Clp_R_N"/>
</dbReference>
<dbReference type="EMBL" id="MFGJ01000006">
    <property type="protein sequence ID" value="OGF32248.1"/>
    <property type="molecule type" value="Genomic_DNA"/>
</dbReference>
<keyword evidence="2" id="KW-0547">Nucleotide-binding</keyword>
<dbReference type="Gene3D" id="1.10.1780.10">
    <property type="entry name" value="Clp, N-terminal domain"/>
    <property type="match status" value="1"/>
</dbReference>
<dbReference type="Gene3D" id="3.40.50.300">
    <property type="entry name" value="P-loop containing nucleotide triphosphate hydrolases"/>
    <property type="match status" value="2"/>
</dbReference>
<dbReference type="CDD" id="cd00009">
    <property type="entry name" value="AAA"/>
    <property type="match status" value="1"/>
</dbReference>
<keyword evidence="5" id="KW-0472">Membrane</keyword>
<evidence type="ECO:0000256" key="4">
    <source>
        <dbReference type="ARBA" id="ARBA00023186"/>
    </source>
</evidence>
<dbReference type="Pfam" id="PF17871">
    <property type="entry name" value="AAA_lid_9"/>
    <property type="match status" value="1"/>
</dbReference>
<dbReference type="PANTHER" id="PTHR11638:SF18">
    <property type="entry name" value="HEAT SHOCK PROTEIN 104"/>
    <property type="match status" value="1"/>
</dbReference>
<dbReference type="AlphaFoldDB" id="A0A1F5SZY0"/>
<keyword evidence="4" id="KW-0143">Chaperone</keyword>
<dbReference type="GO" id="GO:0034605">
    <property type="term" value="P:cellular response to heat"/>
    <property type="evidence" value="ECO:0007669"/>
    <property type="project" value="TreeGrafter"/>
</dbReference>
<sequence length="929" mass="105288">MAEEKKDNNEEKSELNYLVCDSCNGKGFLQNEKCPKCGGMAIAAPFYGRFLYWGKKIDNLNIVVDRAIVTINKAINIILAVIGVFGLFFLIYVAYINNFNEILTIKYWNSPSYDKSIFWFTILTDLYLYYRISMQSGPSKQVVRKIFLKQPELPEFVDWSFVRRQSRSKLVDISLAFDKESIELIETAWQLARALKHAELKRIHLFAMLPSFNDGAVIWGRLGIDPEVFKEKMGRAFRKYSDEKANHTDISHEIYKILMKAYFEAYNGGRKKVSITEIMFALVDVDLLEASEKHDDYIEKILIDFEIDYQKVINVIEWIRLQRQLREGLQRFSAKARYKPKSGMDRAMTAIATPLLNQFSIDLTLQARNGQLFPCIGREKEFEQIFRIIEGSRDGILLTGFSGVGRTTILNGLAQRMAEETVPDVIKDKRLVSISVAHLISGAAPAEAEERLLMVADEVVKSKNIILVIEDLHNLVGAGAGSGGTSLDLGEVFAEMVRKHYFYALATTDPENFTDRIERGSLGEVFQRVQVNELEFNDAIQVIEAKSGPIEYKNNVFFSYASIEASVELSAKYIHDKYLPEKALDILEEVAVKVRKDRGARAVVSREDVAETISSSTGIKVTKVSEDESQKLLNLEDELHKRVIGQEEAVKMVSASLRRSRAELRDEKRPIVNLLFLGPTGVGKTELAKAVAESYFGQEENILRFDMSEFQEKSAIDKLIGGKDEVGVLTEAVRKNPFSLVLFDEVEKAHPDILNLFLQVMDDGRLTDGLGRTIDFTNVILIMTSNAGAQRIQDEIQAELPIEQIKDHLINEELKQVMRPELINRFDGVIVFKPLTQLEVNQIAGLMAKKIVKKLADKEIYLTFTDEAVHELAEAGFDPKFGARPLRRVMQERVDDMLANALLKGEINRRDKVTLMPGGELKVEKAEEI</sequence>
<dbReference type="SMART" id="SM00382">
    <property type="entry name" value="AAA"/>
    <property type="match status" value="2"/>
</dbReference>
<gene>
    <name evidence="8" type="ORF">A2478_02900</name>
</gene>
<dbReference type="InterPro" id="IPR019489">
    <property type="entry name" value="Clp_ATPase_C"/>
</dbReference>
<dbReference type="InterPro" id="IPR001270">
    <property type="entry name" value="ClpA/B"/>
</dbReference>
<dbReference type="InterPro" id="IPR003959">
    <property type="entry name" value="ATPase_AAA_core"/>
</dbReference>
<dbReference type="InterPro" id="IPR027417">
    <property type="entry name" value="P-loop_NTPase"/>
</dbReference>